<dbReference type="Gene3D" id="3.30.70.60">
    <property type="match status" value="1"/>
</dbReference>
<dbReference type="HAMAP" id="MF_00360">
    <property type="entry name" value="Ribosomal_bS6"/>
    <property type="match status" value="1"/>
</dbReference>
<dbReference type="InterPro" id="IPR014717">
    <property type="entry name" value="Transl_elong_EF1B/ribsomal_bS6"/>
</dbReference>
<dbReference type="GO" id="GO:0005737">
    <property type="term" value="C:cytoplasm"/>
    <property type="evidence" value="ECO:0007669"/>
    <property type="project" value="UniProtKB-ARBA"/>
</dbReference>
<dbReference type="EMBL" id="MHLW01000024">
    <property type="protein sequence ID" value="OGZ17830.1"/>
    <property type="molecule type" value="Genomic_DNA"/>
</dbReference>
<comment type="function">
    <text evidence="3">Binds together with bS18 to 16S ribosomal RNA.</text>
</comment>
<comment type="caution">
    <text evidence="4">The sequence shown here is derived from an EMBL/GenBank/DDBJ whole genome shotgun (WGS) entry which is preliminary data.</text>
</comment>
<protein>
    <recommendedName>
        <fullName evidence="2 3">Small ribosomal subunit protein bS6</fullName>
    </recommendedName>
</protein>
<dbReference type="InterPro" id="IPR035980">
    <property type="entry name" value="Ribosomal_bS6_sf"/>
</dbReference>
<dbReference type="AlphaFoldDB" id="A0A1G2DXW5"/>
<gene>
    <name evidence="3" type="primary">rpsF</name>
    <name evidence="4" type="ORF">A2V72_02820</name>
</gene>
<dbReference type="SUPFAM" id="SSF54995">
    <property type="entry name" value="Ribosomal protein S6"/>
    <property type="match status" value="1"/>
</dbReference>
<sequence>MKKYELTYLISPELSELEINSLSQKVVSFIEEEKGKIDKKEEPAKRKLGYPIKNKNEAFLVCLDFSLDPEKITDLEKKIQSENQILRDIIIIKEKIKEIPFKHRFKPIIDQPQADELTTHQQKVELKEIDKKIEEILNE</sequence>
<dbReference type="GO" id="GO:0070181">
    <property type="term" value="F:small ribosomal subunit rRNA binding"/>
    <property type="evidence" value="ECO:0007669"/>
    <property type="project" value="TreeGrafter"/>
</dbReference>
<dbReference type="InterPro" id="IPR000529">
    <property type="entry name" value="Ribosomal_bS6"/>
</dbReference>
<dbReference type="PANTHER" id="PTHR21011">
    <property type="entry name" value="MITOCHONDRIAL 28S RIBOSOMAL PROTEIN S6"/>
    <property type="match status" value="1"/>
</dbReference>
<proteinExistence type="inferred from homology"/>
<dbReference type="GO" id="GO:0003735">
    <property type="term" value="F:structural constituent of ribosome"/>
    <property type="evidence" value="ECO:0007669"/>
    <property type="project" value="InterPro"/>
</dbReference>
<keyword evidence="3 4" id="KW-0689">Ribosomal protein</keyword>
<keyword evidence="3" id="KW-0687">Ribonucleoprotein</keyword>
<reference evidence="4 5" key="1">
    <citation type="journal article" date="2016" name="Nat. Commun.">
        <title>Thousands of microbial genomes shed light on interconnected biogeochemical processes in an aquifer system.</title>
        <authorList>
            <person name="Anantharaman K."/>
            <person name="Brown C.T."/>
            <person name="Hug L.A."/>
            <person name="Sharon I."/>
            <person name="Castelle C.J."/>
            <person name="Probst A.J."/>
            <person name="Thomas B.C."/>
            <person name="Singh A."/>
            <person name="Wilkins M.J."/>
            <person name="Karaoz U."/>
            <person name="Brodie E.L."/>
            <person name="Williams K.H."/>
            <person name="Hubbard S.S."/>
            <person name="Banfield J.F."/>
        </authorList>
    </citation>
    <scope>NUCLEOTIDE SEQUENCE [LARGE SCALE GENOMIC DNA]</scope>
</reference>
<dbReference type="CDD" id="cd00473">
    <property type="entry name" value="bS6"/>
    <property type="match status" value="1"/>
</dbReference>
<dbReference type="Proteomes" id="UP000178893">
    <property type="component" value="Unassembled WGS sequence"/>
</dbReference>
<organism evidence="4 5">
    <name type="scientific">Candidatus Nealsonbacteria bacterium RBG_13_37_56</name>
    <dbReference type="NCBI Taxonomy" id="1801661"/>
    <lineage>
        <taxon>Bacteria</taxon>
        <taxon>Candidatus Nealsoniibacteriota</taxon>
    </lineage>
</organism>
<keyword evidence="3" id="KW-0699">rRNA-binding</keyword>
<evidence type="ECO:0000313" key="4">
    <source>
        <dbReference type="EMBL" id="OGZ17830.1"/>
    </source>
</evidence>
<evidence type="ECO:0000256" key="2">
    <source>
        <dbReference type="ARBA" id="ARBA00035294"/>
    </source>
</evidence>
<evidence type="ECO:0000256" key="1">
    <source>
        <dbReference type="ARBA" id="ARBA00009512"/>
    </source>
</evidence>
<dbReference type="GO" id="GO:0005840">
    <property type="term" value="C:ribosome"/>
    <property type="evidence" value="ECO:0007669"/>
    <property type="project" value="UniProtKB-KW"/>
</dbReference>
<name>A0A1G2DXW5_9BACT</name>
<dbReference type="GO" id="GO:1990904">
    <property type="term" value="C:ribonucleoprotein complex"/>
    <property type="evidence" value="ECO:0007669"/>
    <property type="project" value="UniProtKB-KW"/>
</dbReference>
<evidence type="ECO:0000256" key="3">
    <source>
        <dbReference type="HAMAP-Rule" id="MF_00360"/>
    </source>
</evidence>
<dbReference type="GO" id="GO:0006412">
    <property type="term" value="P:translation"/>
    <property type="evidence" value="ECO:0007669"/>
    <property type="project" value="UniProtKB-UniRule"/>
</dbReference>
<dbReference type="PANTHER" id="PTHR21011:SF1">
    <property type="entry name" value="SMALL RIBOSOMAL SUBUNIT PROTEIN BS6M"/>
    <property type="match status" value="1"/>
</dbReference>
<dbReference type="NCBIfam" id="TIGR00166">
    <property type="entry name" value="S6"/>
    <property type="match status" value="1"/>
</dbReference>
<dbReference type="Pfam" id="PF01250">
    <property type="entry name" value="Ribosomal_S6"/>
    <property type="match status" value="1"/>
</dbReference>
<accession>A0A1G2DXW5</accession>
<dbReference type="InterPro" id="IPR020814">
    <property type="entry name" value="Ribosomal_S6_plastid/chlpt"/>
</dbReference>
<comment type="similarity">
    <text evidence="1 3">Belongs to the bacterial ribosomal protein bS6 family.</text>
</comment>
<evidence type="ECO:0000313" key="5">
    <source>
        <dbReference type="Proteomes" id="UP000178893"/>
    </source>
</evidence>
<keyword evidence="3" id="KW-0694">RNA-binding</keyword>